<dbReference type="RefSeq" id="WP_173533957.1">
    <property type="nucleotide sequence ID" value="NZ_CP054143.1"/>
</dbReference>
<feature type="region of interest" description="Disordered" evidence="1">
    <location>
        <begin position="184"/>
        <end position="204"/>
    </location>
</feature>
<accession>A0A6M8SQH0</accession>
<evidence type="ECO:0000313" key="2">
    <source>
        <dbReference type="EMBL" id="QKJ67455.1"/>
    </source>
</evidence>
<protein>
    <submittedName>
        <fullName evidence="2">Uncharacterized protein</fullName>
    </submittedName>
</protein>
<feature type="compositionally biased region" description="Polar residues" evidence="1">
    <location>
        <begin position="116"/>
        <end position="137"/>
    </location>
</feature>
<dbReference type="Proteomes" id="UP000504844">
    <property type="component" value="Chromosome"/>
</dbReference>
<organism evidence="2 3">
    <name type="scientific">Deefgea piscis</name>
    <dbReference type="NCBI Taxonomy" id="2739061"/>
    <lineage>
        <taxon>Bacteria</taxon>
        <taxon>Pseudomonadati</taxon>
        <taxon>Pseudomonadota</taxon>
        <taxon>Betaproteobacteria</taxon>
        <taxon>Neisseriales</taxon>
        <taxon>Chitinibacteraceae</taxon>
        <taxon>Deefgea</taxon>
    </lineage>
</organism>
<evidence type="ECO:0000313" key="3">
    <source>
        <dbReference type="Proteomes" id="UP000504844"/>
    </source>
</evidence>
<keyword evidence="3" id="KW-1185">Reference proteome</keyword>
<dbReference type="EMBL" id="CP054143">
    <property type="protein sequence ID" value="QKJ67455.1"/>
    <property type="molecule type" value="Genomic_DNA"/>
</dbReference>
<evidence type="ECO:0000256" key="1">
    <source>
        <dbReference type="SAM" id="MobiDB-lite"/>
    </source>
</evidence>
<gene>
    <name evidence="2" type="ORF">HQN60_12485</name>
</gene>
<name>A0A6M8SQH0_9NEIS</name>
<sequence length="204" mass="22817">MKINLKTNNPAAAITSAKRVQSVLDRIDGELVITTDHNAIVTSEYTQANNFFANAAKYGMLVKATGEGTQKRHVWRKTGEFPEFIAPEISESKRLQLENQGRGRGAKRTKPDTDSQRQVATYSSAKQRANAAKSSVKQGDGSVLKPKFNHAISPANEPKTYVYYDRYQPSRLGIMNEIEDKGGYQHHMHQPQSTGRVFSNKGRY</sequence>
<dbReference type="AlphaFoldDB" id="A0A6M8SQH0"/>
<dbReference type="KEGG" id="dee:HQN60_12485"/>
<feature type="region of interest" description="Disordered" evidence="1">
    <location>
        <begin position="92"/>
        <end position="150"/>
    </location>
</feature>
<proteinExistence type="predicted"/>
<reference evidence="2 3" key="1">
    <citation type="submission" date="2020-05" db="EMBL/GenBank/DDBJ databases">
        <title>Complete genome sequence of Deefgea sp. D17.</title>
        <authorList>
            <person name="Bae J.-W."/>
            <person name="Han J.E."/>
        </authorList>
    </citation>
    <scope>NUCLEOTIDE SEQUENCE [LARGE SCALE GENOMIC DNA]</scope>
    <source>
        <strain evidence="2 3">D17</strain>
    </source>
</reference>